<comment type="subcellular location">
    <subcellularLocation>
        <location evidence="13">Synaptic cell membrane</location>
        <topology evidence="13">Multi-pass membrane protein</topology>
    </subcellularLocation>
</comment>
<dbReference type="Gene3D" id="2.60.120.10">
    <property type="entry name" value="Jelly Rolls"/>
    <property type="match status" value="2"/>
</dbReference>
<dbReference type="InterPro" id="IPR006202">
    <property type="entry name" value="Neur_chan_lig-bd"/>
</dbReference>
<evidence type="ECO:0000256" key="7">
    <source>
        <dbReference type="ARBA" id="ARBA00023136"/>
    </source>
</evidence>
<dbReference type="InterPro" id="IPR011051">
    <property type="entry name" value="RmlC_Cupin_sf"/>
</dbReference>
<dbReference type="SUPFAM" id="SSF63712">
    <property type="entry name" value="Nicotinic receptor ligand binding domain-like"/>
    <property type="match status" value="2"/>
</dbReference>
<dbReference type="Pfam" id="PF07883">
    <property type="entry name" value="Cupin_2"/>
    <property type="match status" value="2"/>
</dbReference>
<dbReference type="Gene3D" id="1.20.58.390">
    <property type="entry name" value="Neurotransmitter-gated ion-channel transmembrane domain"/>
    <property type="match status" value="3"/>
</dbReference>
<dbReference type="FunFam" id="1.20.58.390:FF:000043">
    <property type="entry name" value="AcetylCholine Receptor"/>
    <property type="match status" value="1"/>
</dbReference>
<evidence type="ECO:0000256" key="4">
    <source>
        <dbReference type="ARBA" id="ARBA00022989"/>
    </source>
</evidence>
<protein>
    <submittedName>
        <fullName evidence="18">Uncharacterized protein</fullName>
    </submittedName>
</protein>
<evidence type="ECO:0000256" key="1">
    <source>
        <dbReference type="ARBA" id="ARBA00022448"/>
    </source>
</evidence>
<feature type="domain" description="Neurotransmitter-gated ion-channel transmembrane" evidence="16">
    <location>
        <begin position="228"/>
        <end position="434"/>
    </location>
</feature>
<feature type="domain" description="Neurotransmitter-gated ion-channel transmembrane" evidence="16">
    <location>
        <begin position="697"/>
        <end position="892"/>
    </location>
</feature>
<feature type="domain" description="Cupin type-2" evidence="17">
    <location>
        <begin position="1037"/>
        <end position="1101"/>
    </location>
</feature>
<dbReference type="PANTHER" id="PTHR18945">
    <property type="entry name" value="NEUROTRANSMITTER GATED ION CHANNEL"/>
    <property type="match status" value="1"/>
</dbReference>
<evidence type="ECO:0000256" key="14">
    <source>
        <dbReference type="RuleBase" id="RU000687"/>
    </source>
</evidence>
<dbReference type="Pfam" id="PF02931">
    <property type="entry name" value="Neur_chan_LBD"/>
    <property type="match status" value="2"/>
</dbReference>
<keyword evidence="10" id="KW-0325">Glycoprotein</keyword>
<feature type="transmembrane region" description="Helical" evidence="14">
    <location>
        <begin position="752"/>
        <end position="775"/>
    </location>
</feature>
<dbReference type="PRINTS" id="PR00254">
    <property type="entry name" value="NICOTINICR"/>
</dbReference>
<evidence type="ECO:0000256" key="5">
    <source>
        <dbReference type="ARBA" id="ARBA00023018"/>
    </source>
</evidence>
<keyword evidence="7 14" id="KW-0472">Membrane</keyword>
<dbReference type="Proteomes" id="UP000278807">
    <property type="component" value="Unassembled WGS sequence"/>
</dbReference>
<dbReference type="PROSITE" id="PS00236">
    <property type="entry name" value="NEUROTR_ION_CHANNEL"/>
    <property type="match status" value="2"/>
</dbReference>
<dbReference type="EMBL" id="UZAE01012618">
    <property type="protein sequence ID" value="VDO05958.1"/>
    <property type="molecule type" value="Genomic_DNA"/>
</dbReference>
<feature type="domain" description="Neurotransmitter-gated ion-channel ligand-binding" evidence="15">
    <location>
        <begin position="2"/>
        <end position="220"/>
    </location>
</feature>
<dbReference type="SUPFAM" id="SSF90112">
    <property type="entry name" value="Neurotransmitter-gated ion-channel transmembrane pore"/>
    <property type="match status" value="2"/>
</dbReference>
<feature type="transmembrane region" description="Helical" evidence="14">
    <location>
        <begin position="287"/>
        <end position="310"/>
    </location>
</feature>
<dbReference type="GO" id="GO:0045211">
    <property type="term" value="C:postsynaptic membrane"/>
    <property type="evidence" value="ECO:0007669"/>
    <property type="project" value="InterPro"/>
</dbReference>
<dbReference type="InterPro" id="IPR006029">
    <property type="entry name" value="Neurotrans-gated_channel_TM"/>
</dbReference>
<evidence type="ECO:0000256" key="8">
    <source>
        <dbReference type="ARBA" id="ARBA00023157"/>
    </source>
</evidence>
<feature type="domain" description="Neurotransmitter-gated ion-channel ligand-binding" evidence="15">
    <location>
        <begin position="469"/>
        <end position="690"/>
    </location>
</feature>
<reference evidence="18 19" key="1">
    <citation type="submission" date="2018-11" db="EMBL/GenBank/DDBJ databases">
        <authorList>
            <consortium name="Pathogen Informatics"/>
        </authorList>
    </citation>
    <scope>NUCLEOTIDE SEQUENCE [LARGE SCALE GENOMIC DNA]</scope>
</reference>
<dbReference type="CDD" id="cd19031">
    <property type="entry name" value="LGIC_ECD_nAChR_proto_alpha-like"/>
    <property type="match status" value="1"/>
</dbReference>
<keyword evidence="3 14" id="KW-0812">Transmembrane</keyword>
<organism evidence="18 19">
    <name type="scientific">Rodentolepis nana</name>
    <name type="common">Dwarf tapeworm</name>
    <name type="synonym">Hymenolepis nana</name>
    <dbReference type="NCBI Taxonomy" id="102285"/>
    <lineage>
        <taxon>Eukaryota</taxon>
        <taxon>Metazoa</taxon>
        <taxon>Spiralia</taxon>
        <taxon>Lophotrochozoa</taxon>
        <taxon>Platyhelminthes</taxon>
        <taxon>Cestoda</taxon>
        <taxon>Eucestoda</taxon>
        <taxon>Cyclophyllidea</taxon>
        <taxon>Hymenolepididae</taxon>
        <taxon>Rodentolepis</taxon>
    </lineage>
</organism>
<evidence type="ECO:0000256" key="9">
    <source>
        <dbReference type="ARBA" id="ARBA00023170"/>
    </source>
</evidence>
<dbReference type="OrthoDB" id="5975154at2759"/>
<dbReference type="SUPFAM" id="SSF51182">
    <property type="entry name" value="RmlC-like cupins"/>
    <property type="match status" value="1"/>
</dbReference>
<feature type="transmembrane region" description="Helical" evidence="14">
    <location>
        <begin position="720"/>
        <end position="740"/>
    </location>
</feature>
<evidence type="ECO:0000256" key="2">
    <source>
        <dbReference type="ARBA" id="ARBA00022475"/>
    </source>
</evidence>
<evidence type="ECO:0000313" key="18">
    <source>
        <dbReference type="EMBL" id="VDO05958.1"/>
    </source>
</evidence>
<keyword evidence="2" id="KW-1003">Cell membrane</keyword>
<dbReference type="GO" id="GO:0022848">
    <property type="term" value="F:acetylcholine-gated monoatomic cation-selective channel activity"/>
    <property type="evidence" value="ECO:0007669"/>
    <property type="project" value="InterPro"/>
</dbReference>
<comment type="similarity">
    <text evidence="14">Belongs to the ligand-gated ion channel (TC 1.A.9) family.</text>
</comment>
<keyword evidence="4 14" id="KW-1133">Transmembrane helix</keyword>
<dbReference type="Gene3D" id="2.70.170.10">
    <property type="entry name" value="Neurotransmitter-gated ion-channel ligand-binding domain"/>
    <property type="match status" value="2"/>
</dbReference>
<keyword evidence="9" id="KW-0675">Receptor</keyword>
<keyword evidence="5" id="KW-0770">Synapse</keyword>
<keyword evidence="8" id="KW-1015">Disulfide bond</keyword>
<dbReference type="InterPro" id="IPR036719">
    <property type="entry name" value="Neuro-gated_channel_TM_sf"/>
</dbReference>
<feature type="transmembrane region" description="Helical" evidence="14">
    <location>
        <begin position="222"/>
        <end position="244"/>
    </location>
</feature>
<dbReference type="NCBIfam" id="TIGR00860">
    <property type="entry name" value="LIC"/>
    <property type="match status" value="1"/>
</dbReference>
<dbReference type="InterPro" id="IPR002394">
    <property type="entry name" value="Nicotinic_acetylcholine_rcpt"/>
</dbReference>
<evidence type="ECO:0000259" key="17">
    <source>
        <dbReference type="Pfam" id="PF07883"/>
    </source>
</evidence>
<feature type="transmembrane region" description="Helical" evidence="14">
    <location>
        <begin position="256"/>
        <end position="275"/>
    </location>
</feature>
<name>A0A3P7VKG6_RODNA</name>
<dbReference type="InterPro" id="IPR036734">
    <property type="entry name" value="Neur_chan_lig-bd_sf"/>
</dbReference>
<evidence type="ECO:0000256" key="13">
    <source>
        <dbReference type="ARBA" id="ARBA00034099"/>
    </source>
</evidence>
<keyword evidence="12 14" id="KW-0407">Ion channel</keyword>
<comment type="caution">
    <text evidence="14">Lacks conserved residue(s) required for the propagation of feature annotation.</text>
</comment>
<keyword evidence="6 14" id="KW-0406">Ion transport</keyword>
<evidence type="ECO:0000313" key="19">
    <source>
        <dbReference type="Proteomes" id="UP000278807"/>
    </source>
</evidence>
<feature type="domain" description="Cupin type-2" evidence="17">
    <location>
        <begin position="931"/>
        <end position="991"/>
    </location>
</feature>
<evidence type="ECO:0000259" key="16">
    <source>
        <dbReference type="Pfam" id="PF02932"/>
    </source>
</evidence>
<dbReference type="InterPro" id="IPR038050">
    <property type="entry name" value="Neuro_actylchol_rec"/>
</dbReference>
<keyword evidence="19" id="KW-1185">Reference proteome</keyword>
<evidence type="ECO:0000256" key="6">
    <source>
        <dbReference type="ARBA" id="ARBA00023065"/>
    </source>
</evidence>
<dbReference type="FunFam" id="2.70.170.10:FF:000013">
    <property type="entry name" value="Acetylcholine receptor subunit alpha"/>
    <property type="match status" value="2"/>
</dbReference>
<keyword evidence="1 14" id="KW-0813">Transport</keyword>
<dbReference type="PRINTS" id="PR00252">
    <property type="entry name" value="NRIONCHANNEL"/>
</dbReference>
<sequence length="1105" mass="126481">MYDELLSPKRYNKLIRPRASGDGPTIVYLGLRPSQFIDVDEQKEVMRTLVWLEQEWQEPLLSWDPQKYENIQSIHIPAEELWRPDIVLYNNVNGKYEITTMTRAEVFSNGTVRWMPPALYLSACRIDMEYFPHDEQTCSMRFGSWTYDGSKVELRHHLQKFAPELHRPIYIDYAADLHDFESTVEYDITSLSAICANNFYQHSIHPYPEITFRLRMRRRYTFYAFNFLFPCVGVAILAVMTFILPPDCREKISLTINALLALTLFFLLLISGTAPATSLAVPLMGKYLLFTIVLITSSIFWTVVVLNVHFRSVETHSTPNWWLRRIFLEIIPPFLGLRPPNQSGGNPCKMKSSNDQLELDTIKNEWAVDRNGLTKCKSKGFPSRTQETEYNPLACQITRQLIEQCSDETQLRMRYKLHQVAEGSQFIEHQLKSIERECNVALGNMVYLRFLVAILMCGLQGTFSYKEASRLYDVLINQQGYNKILRPVANANDTLTVFFGLGLLQLMDLDEVNQILTTNVWVELEWTDSKLVWEPKDFGGVTALFIPSELLWLPDLLLYNNADGNYVIDIMTKAIVYYNGTIRWTPPAIFKSSCPINVQYFPYDIQECFMKFGSWTYNGNQVSLKHITQKRIPEHEGNVHIDHAVNLKDFYPSVEFELLEVSAIRRAEYYTCCADPFIDVTFKLALRRKTLFYTINLIIPCVGIAFLTILVFYLPSQSGGKIALSINVLLGLTVFLLLLAESIPPTGLAMPLIGKYLLFTMGLVSLSILKTIFVLNLHHRTPNKPAPNFGNGRIGRKLLKLIGLEPPSKSTAKEDKSQLWPMSLGKKGEIDRSMDASSAEQRLLKFIHNLRTLAEHFSKYEERKRYEEDWLRLAMISDRICLCFFMAACLTGKTMGDLQITHWDEKKDGVFSSNKMKAMLEKEGFTVIPYTFSPGTDFPNHTHNVDKKDAITAGKFSFTMHGKTVVLSAGDTIFVPKNTVHAAHVVGDEDPIDFDYLEFSMGEFVVDHWNEATDGILNRENMKKKLEKQGYSAYPYTFNAGMTFGTHTHDVDKKDVVVDGRLEFHMYGKSIILEPGDTLEVPKGVPHSAKVIGTKNLEFFDATKL</sequence>
<dbReference type="InterPro" id="IPR014710">
    <property type="entry name" value="RmlC-like_jellyroll"/>
</dbReference>
<gene>
    <name evidence="18" type="ORF">HNAJ_LOCUS9455</name>
</gene>
<accession>A0A3P7VKG6</accession>
<feature type="transmembrane region" description="Helical" evidence="14">
    <location>
        <begin position="691"/>
        <end position="714"/>
    </location>
</feature>
<evidence type="ECO:0000256" key="10">
    <source>
        <dbReference type="ARBA" id="ARBA00023180"/>
    </source>
</evidence>
<keyword evidence="11" id="KW-1071">Ligand-gated ion channel</keyword>
<dbReference type="AlphaFoldDB" id="A0A3P7VKG6"/>
<dbReference type="GO" id="GO:0004888">
    <property type="term" value="F:transmembrane signaling receptor activity"/>
    <property type="evidence" value="ECO:0007669"/>
    <property type="project" value="InterPro"/>
</dbReference>
<evidence type="ECO:0000256" key="12">
    <source>
        <dbReference type="ARBA" id="ARBA00023303"/>
    </source>
</evidence>
<evidence type="ECO:0000256" key="11">
    <source>
        <dbReference type="ARBA" id="ARBA00023286"/>
    </source>
</evidence>
<dbReference type="InterPro" id="IPR013096">
    <property type="entry name" value="Cupin_2"/>
</dbReference>
<evidence type="ECO:0000256" key="3">
    <source>
        <dbReference type="ARBA" id="ARBA00022692"/>
    </source>
</evidence>
<dbReference type="InterPro" id="IPR006201">
    <property type="entry name" value="Neur_channel"/>
</dbReference>
<evidence type="ECO:0000259" key="15">
    <source>
        <dbReference type="Pfam" id="PF02931"/>
    </source>
</evidence>
<dbReference type="InterPro" id="IPR018000">
    <property type="entry name" value="Neurotransmitter_ion_chnl_CS"/>
</dbReference>
<dbReference type="CDD" id="cd19064">
    <property type="entry name" value="LGIC_TM_nAChR"/>
    <property type="match status" value="2"/>
</dbReference>
<proteinExistence type="inferred from homology"/>
<dbReference type="Pfam" id="PF02932">
    <property type="entry name" value="Neur_chan_memb"/>
    <property type="match status" value="2"/>
</dbReference>